<evidence type="ECO:0000313" key="4">
    <source>
        <dbReference type="WBParaSite" id="HPBE_0000540001-mRNA-1"/>
    </source>
</evidence>
<evidence type="ECO:0000313" key="3">
    <source>
        <dbReference type="Proteomes" id="UP000050761"/>
    </source>
</evidence>
<reference evidence="4" key="2">
    <citation type="submission" date="2019-09" db="UniProtKB">
        <authorList>
            <consortium name="WormBaseParasite"/>
        </authorList>
    </citation>
    <scope>IDENTIFICATION</scope>
</reference>
<reference evidence="2 3" key="1">
    <citation type="submission" date="2018-11" db="EMBL/GenBank/DDBJ databases">
        <authorList>
            <consortium name="Pathogen Informatics"/>
        </authorList>
    </citation>
    <scope>NUCLEOTIDE SEQUENCE [LARGE SCALE GENOMIC DNA]</scope>
</reference>
<dbReference type="WBParaSite" id="HPBE_0000540001-mRNA-1">
    <property type="protein sequence ID" value="HPBE_0000540001-mRNA-1"/>
    <property type="gene ID" value="HPBE_0000540001"/>
</dbReference>
<sequence length="73" mass="8001">MDKGLQKAAATETLRSRAVVVVVVVRDVTLSAWHLARPTAADTPTHVQGQQQPHLNNTQRTRAVRPRGDDLPP</sequence>
<keyword evidence="3" id="KW-1185">Reference proteome</keyword>
<feature type="compositionally biased region" description="Polar residues" evidence="1">
    <location>
        <begin position="45"/>
        <end position="61"/>
    </location>
</feature>
<evidence type="ECO:0000313" key="2">
    <source>
        <dbReference type="EMBL" id="VDO64477.1"/>
    </source>
</evidence>
<gene>
    <name evidence="2" type="ORF">HPBE_LOCUS5409</name>
</gene>
<evidence type="ECO:0000256" key="1">
    <source>
        <dbReference type="SAM" id="MobiDB-lite"/>
    </source>
</evidence>
<dbReference type="AlphaFoldDB" id="A0A183FFR6"/>
<name>A0A183FFR6_HELPZ</name>
<organism evidence="3 4">
    <name type="scientific">Heligmosomoides polygyrus</name>
    <name type="common">Parasitic roundworm</name>
    <dbReference type="NCBI Taxonomy" id="6339"/>
    <lineage>
        <taxon>Eukaryota</taxon>
        <taxon>Metazoa</taxon>
        <taxon>Ecdysozoa</taxon>
        <taxon>Nematoda</taxon>
        <taxon>Chromadorea</taxon>
        <taxon>Rhabditida</taxon>
        <taxon>Rhabditina</taxon>
        <taxon>Rhabditomorpha</taxon>
        <taxon>Strongyloidea</taxon>
        <taxon>Heligmosomidae</taxon>
        <taxon>Heligmosomoides</taxon>
    </lineage>
</organism>
<dbReference type="EMBL" id="UZAH01025465">
    <property type="protein sequence ID" value="VDO64477.1"/>
    <property type="molecule type" value="Genomic_DNA"/>
</dbReference>
<accession>A0A3P7XWB3</accession>
<accession>A0A183FFR6</accession>
<protein>
    <submittedName>
        <fullName evidence="4">Secreted protein</fullName>
    </submittedName>
</protein>
<feature type="region of interest" description="Disordered" evidence="1">
    <location>
        <begin position="37"/>
        <end position="73"/>
    </location>
</feature>
<proteinExistence type="predicted"/>
<dbReference type="Proteomes" id="UP000050761">
    <property type="component" value="Unassembled WGS sequence"/>
</dbReference>